<evidence type="ECO:0000313" key="4">
    <source>
        <dbReference type="EMBL" id="SHE72707.1"/>
    </source>
</evidence>
<dbReference type="GO" id="GO:0016075">
    <property type="term" value="P:rRNA catabolic process"/>
    <property type="evidence" value="ECO:0007669"/>
    <property type="project" value="TreeGrafter"/>
</dbReference>
<dbReference type="RefSeq" id="WP_073163301.1">
    <property type="nucleotide sequence ID" value="NZ_FQUW01000008.1"/>
</dbReference>
<keyword evidence="2" id="KW-1277">Toxin-antitoxin system</keyword>
<dbReference type="Pfam" id="PF02452">
    <property type="entry name" value="PemK_toxin"/>
    <property type="match status" value="1"/>
</dbReference>
<dbReference type="SUPFAM" id="SSF50118">
    <property type="entry name" value="Cell growth inhibitor/plasmid maintenance toxic component"/>
    <property type="match status" value="1"/>
</dbReference>
<comment type="similarity">
    <text evidence="1 3">Belongs to the PemK/MazF family.</text>
</comment>
<dbReference type="NCBIfam" id="NF007386">
    <property type="entry name" value="PRK09907.1"/>
    <property type="match status" value="1"/>
</dbReference>
<gene>
    <name evidence="4" type="ORF">SAMN02745218_00748</name>
</gene>
<dbReference type="EC" id="3.1.-.-" evidence="3"/>
<sequence>MVSDKKPYIPKRGDIVWLQFNPQTGHEQAGRRPALVVSPRVYNEKVGLALFCPITSKIKGYPFEVELPEKLKVSGAVLADQIKSLDWRARRAEFACRAPAEVVAETLAKIRTLIE</sequence>
<organism evidence="4 5">
    <name type="scientific">Desulfofundulus australicus DSM 11792</name>
    <dbReference type="NCBI Taxonomy" id="1121425"/>
    <lineage>
        <taxon>Bacteria</taxon>
        <taxon>Bacillati</taxon>
        <taxon>Bacillota</taxon>
        <taxon>Clostridia</taxon>
        <taxon>Eubacteriales</taxon>
        <taxon>Peptococcaceae</taxon>
        <taxon>Desulfofundulus</taxon>
    </lineage>
</organism>
<dbReference type="Gene3D" id="2.30.30.110">
    <property type="match status" value="1"/>
</dbReference>
<dbReference type="InterPro" id="IPR011067">
    <property type="entry name" value="Plasmid_toxin/cell-grow_inhib"/>
</dbReference>
<comment type="function">
    <text evidence="3">Toxic component of a type II toxin-antitoxin (TA) system.</text>
</comment>
<dbReference type="AlphaFoldDB" id="A0A1M4VUU2"/>
<dbReference type="GO" id="GO:0003677">
    <property type="term" value="F:DNA binding"/>
    <property type="evidence" value="ECO:0007669"/>
    <property type="project" value="InterPro"/>
</dbReference>
<dbReference type="PANTHER" id="PTHR33988">
    <property type="entry name" value="ENDORIBONUCLEASE MAZF-RELATED"/>
    <property type="match status" value="1"/>
</dbReference>
<dbReference type="GO" id="GO:0004521">
    <property type="term" value="F:RNA endonuclease activity"/>
    <property type="evidence" value="ECO:0007669"/>
    <property type="project" value="TreeGrafter"/>
</dbReference>
<reference evidence="5" key="1">
    <citation type="submission" date="2016-11" db="EMBL/GenBank/DDBJ databases">
        <authorList>
            <person name="Varghese N."/>
            <person name="Submissions S."/>
        </authorList>
    </citation>
    <scope>NUCLEOTIDE SEQUENCE [LARGE SCALE GENOMIC DNA]</scope>
    <source>
        <strain evidence="5">DSM 11792</strain>
    </source>
</reference>
<evidence type="ECO:0000256" key="3">
    <source>
        <dbReference type="PIRNR" id="PIRNR033490"/>
    </source>
</evidence>
<keyword evidence="5" id="KW-1185">Reference proteome</keyword>
<proteinExistence type="inferred from homology"/>
<dbReference type="Proteomes" id="UP000184196">
    <property type="component" value="Unassembled WGS sequence"/>
</dbReference>
<evidence type="ECO:0000256" key="2">
    <source>
        <dbReference type="ARBA" id="ARBA00022649"/>
    </source>
</evidence>
<protein>
    <recommendedName>
        <fullName evidence="3">mRNA interferase</fullName>
        <ecNumber evidence="3">3.1.-.-</ecNumber>
    </recommendedName>
</protein>
<keyword evidence="3" id="KW-0255">Endonuclease</keyword>
<dbReference type="PANTHER" id="PTHR33988:SF3">
    <property type="entry name" value="ENDORIBONUCLEASE TOXIN CHPB-RELATED"/>
    <property type="match status" value="1"/>
</dbReference>
<dbReference type="GO" id="GO:0006402">
    <property type="term" value="P:mRNA catabolic process"/>
    <property type="evidence" value="ECO:0007669"/>
    <property type="project" value="TreeGrafter"/>
</dbReference>
<evidence type="ECO:0000256" key="1">
    <source>
        <dbReference type="ARBA" id="ARBA00007521"/>
    </source>
</evidence>
<keyword evidence="3" id="KW-0378">Hydrolase</keyword>
<name>A0A1M4VUU2_9FIRM</name>
<dbReference type="EMBL" id="FQUW01000008">
    <property type="protein sequence ID" value="SHE72707.1"/>
    <property type="molecule type" value="Genomic_DNA"/>
</dbReference>
<dbReference type="InterPro" id="IPR003477">
    <property type="entry name" value="PemK-like"/>
</dbReference>
<dbReference type="GO" id="GO:0016787">
    <property type="term" value="F:hydrolase activity"/>
    <property type="evidence" value="ECO:0007669"/>
    <property type="project" value="UniProtKB-KW"/>
</dbReference>
<keyword evidence="3" id="KW-0540">Nuclease</keyword>
<accession>A0A1M4VUU2</accession>
<dbReference type="PIRSF" id="PIRSF033490">
    <property type="entry name" value="MazF"/>
    <property type="match status" value="1"/>
</dbReference>
<evidence type="ECO:0000313" key="5">
    <source>
        <dbReference type="Proteomes" id="UP000184196"/>
    </source>
</evidence>
<dbReference type="OrthoDB" id="9808744at2"/>